<dbReference type="AlphaFoldDB" id="A0A3R7N6G8"/>
<evidence type="ECO:0000313" key="3">
    <source>
        <dbReference type="Proteomes" id="UP000284403"/>
    </source>
</evidence>
<dbReference type="RefSeq" id="XP_029226864.1">
    <property type="nucleotide sequence ID" value="XM_029373018.1"/>
</dbReference>
<name>A0A3R7N6G8_9TRYP</name>
<dbReference type="InterPro" id="IPR036278">
    <property type="entry name" value="Sialidase_sf"/>
</dbReference>
<keyword evidence="3" id="KW-1185">Reference proteome</keyword>
<dbReference type="InterPro" id="IPR011040">
    <property type="entry name" value="Sialidase"/>
</dbReference>
<organism evidence="2 3">
    <name type="scientific">Trypanosoma conorhini</name>
    <dbReference type="NCBI Taxonomy" id="83891"/>
    <lineage>
        <taxon>Eukaryota</taxon>
        <taxon>Discoba</taxon>
        <taxon>Euglenozoa</taxon>
        <taxon>Kinetoplastea</taxon>
        <taxon>Metakinetoplastina</taxon>
        <taxon>Trypanosomatida</taxon>
        <taxon>Trypanosomatidae</taxon>
        <taxon>Trypanosoma</taxon>
    </lineage>
</organism>
<gene>
    <name evidence="2" type="ORF">Tco025E_06129</name>
</gene>
<sequence>MELCTLRGISQRKCNCHRMLNFSCQKRQSELNGKDETRKFFASSSLVIAGGVLVAFAEGHIDYTDPHSHLVGYTYSNIVAGYIDAAESWAPLVAAIDANQWKAYSVFARTTSQVDRVGRAFFPTTVAKDNKVLLLVGSHYLIDDSTESVWTKGDWSLALLVGEATRGKQIQWGQPQQLLPQIAQSAQANQLDEFFGAGG</sequence>
<reference evidence="2 3" key="1">
    <citation type="journal article" date="2018" name="BMC Genomics">
        <title>Genomic comparison of Trypanosoma conorhini and Trypanosoma rangeli to Trypanosoma cruzi strains of high and low virulence.</title>
        <authorList>
            <person name="Bradwell K.R."/>
            <person name="Koparde V.N."/>
            <person name="Matveyev A.V."/>
            <person name="Serrano M.G."/>
            <person name="Alves J.M."/>
            <person name="Parikh H."/>
            <person name="Huang B."/>
            <person name="Lee V."/>
            <person name="Espinosa-Alvarez O."/>
            <person name="Ortiz P.A."/>
            <person name="Costa-Martins A.G."/>
            <person name="Teixeira M.M."/>
            <person name="Buck G.A."/>
        </authorList>
    </citation>
    <scope>NUCLEOTIDE SEQUENCE [LARGE SCALE GENOMIC DNA]</scope>
    <source>
        <strain evidence="2 3">025E</strain>
    </source>
</reference>
<dbReference type="OrthoDB" id="252931at2759"/>
<dbReference type="Gene3D" id="2.120.10.10">
    <property type="match status" value="1"/>
</dbReference>
<feature type="domain" description="Sialidase" evidence="1">
    <location>
        <begin position="45"/>
        <end position="199"/>
    </location>
</feature>
<dbReference type="Proteomes" id="UP000284403">
    <property type="component" value="Unassembled WGS sequence"/>
</dbReference>
<dbReference type="GeneID" id="40319740"/>
<feature type="non-terminal residue" evidence="2">
    <location>
        <position position="199"/>
    </location>
</feature>
<proteinExistence type="predicted"/>
<protein>
    <submittedName>
        <fullName evidence="2">Group II trans-sialidase superfamily</fullName>
    </submittedName>
</protein>
<dbReference type="CDD" id="cd15482">
    <property type="entry name" value="Sialidase_non-viral"/>
    <property type="match status" value="1"/>
</dbReference>
<evidence type="ECO:0000259" key="1">
    <source>
        <dbReference type="Pfam" id="PF13859"/>
    </source>
</evidence>
<dbReference type="SUPFAM" id="SSF50939">
    <property type="entry name" value="Sialidases"/>
    <property type="match status" value="1"/>
</dbReference>
<comment type="caution">
    <text evidence="2">The sequence shown here is derived from an EMBL/GenBank/DDBJ whole genome shotgun (WGS) entry which is preliminary data.</text>
</comment>
<dbReference type="Pfam" id="PF13859">
    <property type="entry name" value="BNR_3"/>
    <property type="match status" value="1"/>
</dbReference>
<dbReference type="EMBL" id="MKKU01000399">
    <property type="protein sequence ID" value="RNF13578.1"/>
    <property type="molecule type" value="Genomic_DNA"/>
</dbReference>
<accession>A0A3R7N6G8</accession>
<evidence type="ECO:0000313" key="2">
    <source>
        <dbReference type="EMBL" id="RNF13578.1"/>
    </source>
</evidence>